<comment type="caution">
    <text evidence="1">The sequence shown here is derived from an EMBL/GenBank/DDBJ whole genome shotgun (WGS) entry which is preliminary data.</text>
</comment>
<accession>A0AAW1BQD9</accession>
<dbReference type="AlphaFoldDB" id="A0AAW1BQD9"/>
<organism evidence="1 2">
    <name type="scientific">Crotalus adamanteus</name>
    <name type="common">Eastern diamondback rattlesnake</name>
    <dbReference type="NCBI Taxonomy" id="8729"/>
    <lineage>
        <taxon>Eukaryota</taxon>
        <taxon>Metazoa</taxon>
        <taxon>Chordata</taxon>
        <taxon>Craniata</taxon>
        <taxon>Vertebrata</taxon>
        <taxon>Euteleostomi</taxon>
        <taxon>Lepidosauria</taxon>
        <taxon>Squamata</taxon>
        <taxon>Bifurcata</taxon>
        <taxon>Unidentata</taxon>
        <taxon>Episquamata</taxon>
        <taxon>Toxicofera</taxon>
        <taxon>Serpentes</taxon>
        <taxon>Colubroidea</taxon>
        <taxon>Viperidae</taxon>
        <taxon>Crotalinae</taxon>
        <taxon>Crotalus</taxon>
    </lineage>
</organism>
<gene>
    <name evidence="1" type="ORF">NXF25_009217</name>
</gene>
<dbReference type="EMBL" id="JAOTOJ010000003">
    <property type="protein sequence ID" value="KAK9404390.1"/>
    <property type="molecule type" value="Genomic_DNA"/>
</dbReference>
<evidence type="ECO:0000313" key="2">
    <source>
        <dbReference type="Proteomes" id="UP001474421"/>
    </source>
</evidence>
<reference evidence="1 2" key="1">
    <citation type="journal article" date="2024" name="Proc. Natl. Acad. Sci. U.S.A.">
        <title>The genetic regulatory architecture and epigenomic basis for age-related changes in rattlesnake venom.</title>
        <authorList>
            <person name="Hogan M.P."/>
            <person name="Holding M.L."/>
            <person name="Nystrom G.S."/>
            <person name="Colston T.J."/>
            <person name="Bartlett D.A."/>
            <person name="Mason A.J."/>
            <person name="Ellsworth S.A."/>
            <person name="Rautsaw R.M."/>
            <person name="Lawrence K.C."/>
            <person name="Strickland J.L."/>
            <person name="He B."/>
            <person name="Fraser P."/>
            <person name="Margres M.J."/>
            <person name="Gilbert D.M."/>
            <person name="Gibbs H.L."/>
            <person name="Parkinson C.L."/>
            <person name="Rokyta D.R."/>
        </authorList>
    </citation>
    <scope>NUCLEOTIDE SEQUENCE [LARGE SCALE GENOMIC DNA]</scope>
    <source>
        <strain evidence="1">DRR0105</strain>
    </source>
</reference>
<protein>
    <submittedName>
        <fullName evidence="1">G protein subunit alpha i3</fullName>
    </submittedName>
</protein>
<proteinExistence type="predicted"/>
<keyword evidence="2" id="KW-1185">Reference proteome</keyword>
<sequence length="154" mass="16250">MGCTLSAEDKAAAERSRMIDRNLREDGEKASKEVKLLLLGKEEERAEAEGGAWACPAERLGQSEGKGGGGGCQGPLGSSHRVACLLVSGFCSLCVPAAPPRPGRVGVLVLRYPQAGTAEVSPTQSRRILGIRTASFQLKRGCLKGVVRTGFERL</sequence>
<evidence type="ECO:0000313" key="1">
    <source>
        <dbReference type="EMBL" id="KAK9404390.1"/>
    </source>
</evidence>
<dbReference type="Proteomes" id="UP001474421">
    <property type="component" value="Unassembled WGS sequence"/>
</dbReference>
<dbReference type="InterPro" id="IPR027417">
    <property type="entry name" value="P-loop_NTPase"/>
</dbReference>
<dbReference type="Gene3D" id="3.40.50.300">
    <property type="entry name" value="P-loop containing nucleotide triphosphate hydrolases"/>
    <property type="match status" value="1"/>
</dbReference>
<name>A0AAW1BQD9_CROAD</name>